<proteinExistence type="predicted"/>
<dbReference type="Proteomes" id="UP000735302">
    <property type="component" value="Unassembled WGS sequence"/>
</dbReference>
<name>A0AAV4C314_9GAST</name>
<protein>
    <submittedName>
        <fullName evidence="2">Uncharacterized protein</fullName>
    </submittedName>
</protein>
<evidence type="ECO:0000313" key="3">
    <source>
        <dbReference type="Proteomes" id="UP000735302"/>
    </source>
</evidence>
<evidence type="ECO:0000313" key="2">
    <source>
        <dbReference type="EMBL" id="GFO25803.1"/>
    </source>
</evidence>
<dbReference type="EMBL" id="BLXT01005777">
    <property type="protein sequence ID" value="GFO25803.1"/>
    <property type="molecule type" value="Genomic_DNA"/>
</dbReference>
<reference evidence="2 3" key="1">
    <citation type="journal article" date="2021" name="Elife">
        <title>Chloroplast acquisition without the gene transfer in kleptoplastic sea slugs, Plakobranchus ocellatus.</title>
        <authorList>
            <person name="Maeda T."/>
            <person name="Takahashi S."/>
            <person name="Yoshida T."/>
            <person name="Shimamura S."/>
            <person name="Takaki Y."/>
            <person name="Nagai Y."/>
            <person name="Toyoda A."/>
            <person name="Suzuki Y."/>
            <person name="Arimoto A."/>
            <person name="Ishii H."/>
            <person name="Satoh N."/>
            <person name="Nishiyama T."/>
            <person name="Hasebe M."/>
            <person name="Maruyama T."/>
            <person name="Minagawa J."/>
            <person name="Obokata J."/>
            <person name="Shigenobu S."/>
        </authorList>
    </citation>
    <scope>NUCLEOTIDE SEQUENCE [LARGE SCALE GENOMIC DNA]</scope>
</reference>
<dbReference type="AlphaFoldDB" id="A0AAV4C314"/>
<sequence length="106" mass="11654">MHSNYYNPARPPVTASEVRLPAPSGGHRTKGDRRSATYHSTYPVPLTEFKALHDGTQACTTSHLSAPDRGHRQCSSNLIHLLNSIQSDGSVSFTLLFFTTNELSNK</sequence>
<gene>
    <name evidence="2" type="ORF">PoB_005230800</name>
</gene>
<keyword evidence="3" id="KW-1185">Reference proteome</keyword>
<comment type="caution">
    <text evidence="2">The sequence shown here is derived from an EMBL/GenBank/DDBJ whole genome shotgun (WGS) entry which is preliminary data.</text>
</comment>
<evidence type="ECO:0000256" key="1">
    <source>
        <dbReference type="SAM" id="MobiDB-lite"/>
    </source>
</evidence>
<feature type="region of interest" description="Disordered" evidence="1">
    <location>
        <begin position="1"/>
        <end position="38"/>
    </location>
</feature>
<accession>A0AAV4C314</accession>
<organism evidence="2 3">
    <name type="scientific">Plakobranchus ocellatus</name>
    <dbReference type="NCBI Taxonomy" id="259542"/>
    <lineage>
        <taxon>Eukaryota</taxon>
        <taxon>Metazoa</taxon>
        <taxon>Spiralia</taxon>
        <taxon>Lophotrochozoa</taxon>
        <taxon>Mollusca</taxon>
        <taxon>Gastropoda</taxon>
        <taxon>Heterobranchia</taxon>
        <taxon>Euthyneura</taxon>
        <taxon>Panpulmonata</taxon>
        <taxon>Sacoglossa</taxon>
        <taxon>Placobranchoidea</taxon>
        <taxon>Plakobranchidae</taxon>
        <taxon>Plakobranchus</taxon>
    </lineage>
</organism>